<feature type="transmembrane region" description="Helical" evidence="9">
    <location>
        <begin position="104"/>
        <end position="123"/>
    </location>
</feature>
<comment type="function">
    <text evidence="9">This protein specifically catalyzes the removal of signal peptides from prolipoproteins.</text>
</comment>
<accession>W6A7Y8</accession>
<proteinExistence type="inferred from homology"/>
<dbReference type="HAMAP" id="MF_00161">
    <property type="entry name" value="LspA"/>
    <property type="match status" value="1"/>
</dbReference>
<keyword evidence="8 9" id="KW-0472">Membrane</keyword>
<dbReference type="HOGENOM" id="CLU_083252_1_0_14"/>
<organism evidence="11 12">
    <name type="scientific">Spiroplasma culicicola AES-1</name>
    <dbReference type="NCBI Taxonomy" id="1276246"/>
    <lineage>
        <taxon>Bacteria</taxon>
        <taxon>Bacillati</taxon>
        <taxon>Mycoplasmatota</taxon>
        <taxon>Mollicutes</taxon>
        <taxon>Entomoplasmatales</taxon>
        <taxon>Spiroplasmataceae</taxon>
        <taxon>Spiroplasma</taxon>
    </lineage>
</organism>
<keyword evidence="2 9" id="KW-1003">Cell membrane</keyword>
<dbReference type="Pfam" id="PF01252">
    <property type="entry name" value="Peptidase_A8"/>
    <property type="match status" value="1"/>
</dbReference>
<dbReference type="GO" id="GO:0005886">
    <property type="term" value="C:plasma membrane"/>
    <property type="evidence" value="ECO:0007669"/>
    <property type="project" value="UniProtKB-SubCell"/>
</dbReference>
<evidence type="ECO:0000256" key="1">
    <source>
        <dbReference type="ARBA" id="ARBA00006139"/>
    </source>
</evidence>
<evidence type="ECO:0000256" key="3">
    <source>
        <dbReference type="ARBA" id="ARBA00022670"/>
    </source>
</evidence>
<sequence>MNNLKLFLKNYNYKFRYKLLWMTPILITLVLFDWISKWIVAANMQQGQEIEFIPGLLKFSYTINPGAALGMNAGNPTLAILLATGVTLLLIGAWFFLQDKKWLNAVNVMLAGSLGNLIARAWAPIKIPGGEKGGVVDFLQWDFNLWGSNTYIFNIADLFVNIAVGLLILFLIWFIVVEIYRWIISKEEVFFASYENHLTSLEVLENNYLNDVKKQKINQQWNIYKVYLHDRKQLKQNWKAFKKEYRQNNNIKQEK</sequence>
<feature type="transmembrane region" description="Helical" evidence="9">
    <location>
        <begin position="20"/>
        <end position="40"/>
    </location>
</feature>
<comment type="pathway">
    <text evidence="9">Protein modification; lipoprotein biosynthesis (signal peptide cleavage).</text>
</comment>
<feature type="active site" evidence="9">
    <location>
        <position position="157"/>
    </location>
</feature>
<comment type="similarity">
    <text evidence="1 9 10">Belongs to the peptidase A8 family.</text>
</comment>
<evidence type="ECO:0000256" key="10">
    <source>
        <dbReference type="RuleBase" id="RU004181"/>
    </source>
</evidence>
<reference evidence="11 12" key="1">
    <citation type="journal article" date="2014" name="Genome Biol. Evol.">
        <title>Molecular evolution of the substrate utilization strategies and putative virulence factors in mosquito-associated Spiroplasma species.</title>
        <authorList>
            <person name="Chang T.H."/>
            <person name="Lo W.S."/>
            <person name="Ku C."/>
            <person name="Chen L.L."/>
            <person name="Kuo C.H."/>
        </authorList>
    </citation>
    <scope>NUCLEOTIDE SEQUENCE [LARGE SCALE GENOMIC DNA]</scope>
    <source>
        <strain evidence="11">AES-1</strain>
    </source>
</reference>
<comment type="subcellular location">
    <subcellularLocation>
        <location evidence="9">Cell membrane</location>
        <topology evidence="9">Multi-pass membrane protein</topology>
    </subcellularLocation>
</comment>
<keyword evidence="3 9" id="KW-0645">Protease</keyword>
<dbReference type="RefSeq" id="WP_053230335.1">
    <property type="nucleotide sequence ID" value="NZ_CP006681.1"/>
</dbReference>
<dbReference type="EC" id="3.4.23.36" evidence="9"/>
<feature type="transmembrane region" description="Helical" evidence="9">
    <location>
        <begin position="78"/>
        <end position="97"/>
    </location>
</feature>
<keyword evidence="4 9" id="KW-0812">Transmembrane</keyword>
<dbReference type="InterPro" id="IPR001872">
    <property type="entry name" value="Peptidase_A8"/>
</dbReference>
<evidence type="ECO:0000256" key="5">
    <source>
        <dbReference type="ARBA" id="ARBA00022750"/>
    </source>
</evidence>
<protein>
    <recommendedName>
        <fullName evidence="9">Lipoprotein signal peptidase</fullName>
        <ecNumber evidence="9">3.4.23.36</ecNumber>
    </recommendedName>
    <alternativeName>
        <fullName evidence="9">Prolipoprotein signal peptidase</fullName>
    </alternativeName>
    <alternativeName>
        <fullName evidence="9">Signal peptidase II</fullName>
        <shortName evidence="9">SPase II</shortName>
    </alternativeName>
</protein>
<dbReference type="PRINTS" id="PR00781">
    <property type="entry name" value="LIPOSIGPTASE"/>
</dbReference>
<evidence type="ECO:0000313" key="12">
    <source>
        <dbReference type="Proteomes" id="UP000019267"/>
    </source>
</evidence>
<feature type="transmembrane region" description="Helical" evidence="9">
    <location>
        <begin position="151"/>
        <end position="176"/>
    </location>
</feature>
<feature type="active site" evidence="9">
    <location>
        <position position="137"/>
    </location>
</feature>
<gene>
    <name evidence="11" type="primary">lsp</name>
    <name evidence="9" type="synonym">lspA</name>
    <name evidence="11" type="ORF">SCULI_v1c07660</name>
</gene>
<dbReference type="KEGG" id="scq:SCULI_v1c07660"/>
<evidence type="ECO:0000256" key="8">
    <source>
        <dbReference type="ARBA" id="ARBA00023136"/>
    </source>
</evidence>
<evidence type="ECO:0000256" key="7">
    <source>
        <dbReference type="ARBA" id="ARBA00022989"/>
    </source>
</evidence>
<dbReference type="UniPathway" id="UPA00665"/>
<dbReference type="PANTHER" id="PTHR33695">
    <property type="entry name" value="LIPOPROTEIN SIGNAL PEPTIDASE"/>
    <property type="match status" value="1"/>
</dbReference>
<dbReference type="PATRIC" id="fig|1276246.3.peg.764"/>
<evidence type="ECO:0000313" key="11">
    <source>
        <dbReference type="EMBL" id="AHI53107.1"/>
    </source>
</evidence>
<dbReference type="GO" id="GO:0006508">
    <property type="term" value="P:proteolysis"/>
    <property type="evidence" value="ECO:0007669"/>
    <property type="project" value="UniProtKB-KW"/>
</dbReference>
<keyword evidence="7 9" id="KW-1133">Transmembrane helix</keyword>
<evidence type="ECO:0000256" key="4">
    <source>
        <dbReference type="ARBA" id="ARBA00022692"/>
    </source>
</evidence>
<keyword evidence="12" id="KW-1185">Reference proteome</keyword>
<dbReference type="GO" id="GO:0004190">
    <property type="term" value="F:aspartic-type endopeptidase activity"/>
    <property type="evidence" value="ECO:0007669"/>
    <property type="project" value="UniProtKB-UniRule"/>
</dbReference>
<dbReference type="AlphaFoldDB" id="W6A7Y8"/>
<evidence type="ECO:0000256" key="6">
    <source>
        <dbReference type="ARBA" id="ARBA00022801"/>
    </source>
</evidence>
<dbReference type="EMBL" id="CP006681">
    <property type="protein sequence ID" value="AHI53107.1"/>
    <property type="molecule type" value="Genomic_DNA"/>
</dbReference>
<keyword evidence="5 9" id="KW-0064">Aspartyl protease</keyword>
<name>W6A7Y8_9MOLU</name>
<dbReference type="STRING" id="1276246.SCULI_v1c07660"/>
<dbReference type="PANTHER" id="PTHR33695:SF1">
    <property type="entry name" value="LIPOPROTEIN SIGNAL PEPTIDASE"/>
    <property type="match status" value="1"/>
</dbReference>
<evidence type="ECO:0000256" key="9">
    <source>
        <dbReference type="HAMAP-Rule" id="MF_00161"/>
    </source>
</evidence>
<evidence type="ECO:0000256" key="2">
    <source>
        <dbReference type="ARBA" id="ARBA00022475"/>
    </source>
</evidence>
<keyword evidence="6 9" id="KW-0378">Hydrolase</keyword>
<dbReference type="eggNOG" id="COG0597">
    <property type="taxonomic scope" value="Bacteria"/>
</dbReference>
<dbReference type="Proteomes" id="UP000019267">
    <property type="component" value="Chromosome"/>
</dbReference>
<keyword evidence="11" id="KW-0449">Lipoprotein</keyword>
<comment type="catalytic activity">
    <reaction evidence="9">
        <text>Release of signal peptides from bacterial membrane prolipoproteins. Hydrolyzes -Xaa-Yaa-Zaa-|-(S,diacylglyceryl)Cys-, in which Xaa is hydrophobic (preferably Leu), and Yaa (Ala or Ser) and Zaa (Gly or Ala) have small, neutral side chains.</text>
        <dbReference type="EC" id="3.4.23.36"/>
    </reaction>
</comment>